<proteinExistence type="predicted"/>
<evidence type="ECO:0000313" key="2">
    <source>
        <dbReference type="Proteomes" id="UP000186817"/>
    </source>
</evidence>
<sequence>MSRPSASAAGMPPSYKATTGYHLARLVDAAKAMPPRTVYDLDTTIGYDLDTLRPPEATKIVKITEREVFNKSKNFF</sequence>
<organism evidence="1 2">
    <name type="scientific">Symbiodinium microadriaticum</name>
    <name type="common">Dinoflagellate</name>
    <name type="synonym">Zooxanthella microadriatica</name>
    <dbReference type="NCBI Taxonomy" id="2951"/>
    <lineage>
        <taxon>Eukaryota</taxon>
        <taxon>Sar</taxon>
        <taxon>Alveolata</taxon>
        <taxon>Dinophyceae</taxon>
        <taxon>Suessiales</taxon>
        <taxon>Symbiodiniaceae</taxon>
        <taxon>Symbiodinium</taxon>
    </lineage>
</organism>
<keyword evidence="2" id="KW-1185">Reference proteome</keyword>
<evidence type="ECO:0000313" key="1">
    <source>
        <dbReference type="EMBL" id="OLP84642.1"/>
    </source>
</evidence>
<reference evidence="1 2" key="1">
    <citation type="submission" date="2016-02" db="EMBL/GenBank/DDBJ databases">
        <title>Genome analysis of coral dinoflagellate symbionts highlights evolutionary adaptations to a symbiotic lifestyle.</title>
        <authorList>
            <person name="Aranda M."/>
            <person name="Li Y."/>
            <person name="Liew Y.J."/>
            <person name="Baumgarten S."/>
            <person name="Simakov O."/>
            <person name="Wilson M."/>
            <person name="Piel J."/>
            <person name="Ashoor H."/>
            <person name="Bougouffa S."/>
            <person name="Bajic V.B."/>
            <person name="Ryu T."/>
            <person name="Ravasi T."/>
            <person name="Bayer T."/>
            <person name="Micklem G."/>
            <person name="Kim H."/>
            <person name="Bhak J."/>
            <person name="Lajeunesse T.C."/>
            <person name="Voolstra C.R."/>
        </authorList>
    </citation>
    <scope>NUCLEOTIDE SEQUENCE [LARGE SCALE GENOMIC DNA]</scope>
    <source>
        <strain evidence="1 2">CCMP2467</strain>
    </source>
</reference>
<gene>
    <name evidence="1" type="ORF">AK812_SmicGene34465</name>
</gene>
<dbReference type="EMBL" id="LSRX01001026">
    <property type="protein sequence ID" value="OLP84642.1"/>
    <property type="molecule type" value="Genomic_DNA"/>
</dbReference>
<dbReference type="OrthoDB" id="10285963at2759"/>
<dbReference type="Proteomes" id="UP000186817">
    <property type="component" value="Unassembled WGS sequence"/>
</dbReference>
<protein>
    <submittedName>
        <fullName evidence="1">Uncharacterized protein</fullName>
    </submittedName>
</protein>
<name>A0A1Q9CNY3_SYMMI</name>
<dbReference type="AlphaFoldDB" id="A0A1Q9CNY3"/>
<comment type="caution">
    <text evidence="1">The sequence shown here is derived from an EMBL/GenBank/DDBJ whole genome shotgun (WGS) entry which is preliminary data.</text>
</comment>
<accession>A0A1Q9CNY3</accession>